<dbReference type="Proteomes" id="UP000824189">
    <property type="component" value="Unassembled WGS sequence"/>
</dbReference>
<evidence type="ECO:0000313" key="2">
    <source>
        <dbReference type="EMBL" id="HIW96651.1"/>
    </source>
</evidence>
<dbReference type="EMBL" id="DXFZ01000110">
    <property type="protein sequence ID" value="HIW96651.1"/>
    <property type="molecule type" value="Genomic_DNA"/>
</dbReference>
<gene>
    <name evidence="2" type="ORF">H9867_09285</name>
</gene>
<proteinExistence type="predicted"/>
<evidence type="ECO:0000256" key="1">
    <source>
        <dbReference type="SAM" id="MobiDB-lite"/>
    </source>
</evidence>
<comment type="caution">
    <text evidence="2">The sequence shown here is derived from an EMBL/GenBank/DDBJ whole genome shotgun (WGS) entry which is preliminary data.</text>
</comment>
<dbReference type="AlphaFoldDB" id="A0A9D1RY39"/>
<reference evidence="2" key="2">
    <citation type="submission" date="2021-04" db="EMBL/GenBank/DDBJ databases">
        <authorList>
            <person name="Gilroy R."/>
        </authorList>
    </citation>
    <scope>NUCLEOTIDE SEQUENCE</scope>
    <source>
        <strain evidence="2">4376</strain>
    </source>
</reference>
<organism evidence="2 3">
    <name type="scientific">Candidatus Corynebacterium gallistercoris</name>
    <dbReference type="NCBI Taxonomy" id="2838530"/>
    <lineage>
        <taxon>Bacteria</taxon>
        <taxon>Bacillati</taxon>
        <taxon>Actinomycetota</taxon>
        <taxon>Actinomycetes</taxon>
        <taxon>Mycobacteriales</taxon>
        <taxon>Corynebacteriaceae</taxon>
        <taxon>Corynebacterium</taxon>
    </lineage>
</organism>
<reference evidence="2" key="1">
    <citation type="journal article" date="2021" name="PeerJ">
        <title>Extensive microbial diversity within the chicken gut microbiome revealed by metagenomics and culture.</title>
        <authorList>
            <person name="Gilroy R."/>
            <person name="Ravi A."/>
            <person name="Getino M."/>
            <person name="Pursley I."/>
            <person name="Horton D.L."/>
            <person name="Alikhan N.F."/>
            <person name="Baker D."/>
            <person name="Gharbi K."/>
            <person name="Hall N."/>
            <person name="Watson M."/>
            <person name="Adriaenssens E.M."/>
            <person name="Foster-Nyarko E."/>
            <person name="Jarju S."/>
            <person name="Secka A."/>
            <person name="Antonio M."/>
            <person name="Oren A."/>
            <person name="Chaudhuri R.R."/>
            <person name="La Ragione R."/>
            <person name="Hildebrand F."/>
            <person name="Pallen M.J."/>
        </authorList>
    </citation>
    <scope>NUCLEOTIDE SEQUENCE</scope>
    <source>
        <strain evidence="2">4376</strain>
    </source>
</reference>
<dbReference type="InterPro" id="IPR012338">
    <property type="entry name" value="Beta-lactam/transpept-like"/>
</dbReference>
<sequence>TLLLVLVAVTALVGVYVYQEATTVRSSQNSTPNSGAGLRAGEDSPPGDVAPINSRDNELQQALQATVTDLSRTHEAYVGIAVMGEGGPLFAGNLDNRAAWSTIKVPIAAAAQEKAEAGTERSDLTEPPDLTGLINAAIQDSDNDAALELWSYLGDGSDELAAEALQDYLARTGDPIEVPYEYEAGVFEGFGDIPWRATNQVEFLANFPCAPGAAPVLAAMRRINPEHSHGLGTLPGARFKGGWGEEFDGTFLYRQMGLIPVTTGGAQGYVPVAIIAIPAESTESTENTEAAALDVVDAAAAELTSLLPRTTRVATCG</sequence>
<evidence type="ECO:0008006" key="4">
    <source>
        <dbReference type="Google" id="ProtNLM"/>
    </source>
</evidence>
<evidence type="ECO:0000313" key="3">
    <source>
        <dbReference type="Proteomes" id="UP000824189"/>
    </source>
</evidence>
<name>A0A9D1RY39_9CORY</name>
<dbReference type="Gene3D" id="3.40.710.10">
    <property type="entry name" value="DD-peptidase/beta-lactamase superfamily"/>
    <property type="match status" value="1"/>
</dbReference>
<feature type="region of interest" description="Disordered" evidence="1">
    <location>
        <begin position="24"/>
        <end position="53"/>
    </location>
</feature>
<dbReference type="SUPFAM" id="SSF56601">
    <property type="entry name" value="beta-lactamase/transpeptidase-like"/>
    <property type="match status" value="1"/>
</dbReference>
<feature type="compositionally biased region" description="Polar residues" evidence="1">
    <location>
        <begin position="24"/>
        <end position="34"/>
    </location>
</feature>
<feature type="non-terminal residue" evidence="2">
    <location>
        <position position="1"/>
    </location>
</feature>
<accession>A0A9D1RY39</accession>
<protein>
    <recommendedName>
        <fullName evidence="4">Serine hydrolase</fullName>
    </recommendedName>
</protein>